<evidence type="ECO:0000256" key="5">
    <source>
        <dbReference type="ARBA" id="ARBA00022825"/>
    </source>
</evidence>
<evidence type="ECO:0000256" key="1">
    <source>
        <dbReference type="ARBA" id="ARBA00007039"/>
    </source>
</evidence>
<reference evidence="7 8" key="1">
    <citation type="submission" date="2018-11" db="EMBL/GenBank/DDBJ databases">
        <title>Genome sequencing and assembly of Clostridium tagluense strain A121.</title>
        <authorList>
            <person name="Murakami T."/>
            <person name="Segawa T."/>
            <person name="Shcherbakova V.A."/>
            <person name="Mori H."/>
            <person name="Yoshimura Y."/>
        </authorList>
    </citation>
    <scope>NUCLEOTIDE SEQUENCE [LARGE SCALE GENOMIC DNA]</scope>
    <source>
        <strain evidence="7 8">A121</strain>
    </source>
</reference>
<dbReference type="InterPro" id="IPR023562">
    <property type="entry name" value="ClpP/TepA"/>
</dbReference>
<dbReference type="NCBIfam" id="NF045542">
    <property type="entry name" value="Clp_rel_HeadMat"/>
    <property type="match status" value="1"/>
</dbReference>
<gene>
    <name evidence="7" type="primary">clpP_2</name>
    <name evidence="7" type="ORF">Ctaglu_48220</name>
</gene>
<name>A0A401UUF1_9CLOT</name>
<dbReference type="GO" id="GO:0006515">
    <property type="term" value="P:protein quality control for misfolded or incompletely synthesized proteins"/>
    <property type="evidence" value="ECO:0007669"/>
    <property type="project" value="TreeGrafter"/>
</dbReference>
<dbReference type="InterPro" id="IPR029045">
    <property type="entry name" value="ClpP/crotonase-like_dom_sf"/>
</dbReference>
<dbReference type="GO" id="GO:0051117">
    <property type="term" value="F:ATPase binding"/>
    <property type="evidence" value="ECO:0007669"/>
    <property type="project" value="TreeGrafter"/>
</dbReference>
<dbReference type="EMBL" id="BHYK01000067">
    <property type="protein sequence ID" value="GCD13199.1"/>
    <property type="molecule type" value="Genomic_DNA"/>
</dbReference>
<comment type="similarity">
    <text evidence="1 6">Belongs to the peptidase S14 family.</text>
</comment>
<evidence type="ECO:0000313" key="8">
    <source>
        <dbReference type="Proteomes" id="UP000287872"/>
    </source>
</evidence>
<keyword evidence="4" id="KW-0378">Hydrolase</keyword>
<dbReference type="Gene3D" id="3.90.226.10">
    <property type="entry name" value="2-enoyl-CoA Hydratase, Chain A, domain 1"/>
    <property type="match status" value="1"/>
</dbReference>
<keyword evidence="3 7" id="KW-0645">Protease</keyword>
<dbReference type="RefSeq" id="WP_125006526.1">
    <property type="nucleotide sequence ID" value="NZ_BHYK01000067.1"/>
</dbReference>
<proteinExistence type="inferred from homology"/>
<dbReference type="CDD" id="cd07016">
    <property type="entry name" value="S14_ClpP_1"/>
    <property type="match status" value="1"/>
</dbReference>
<evidence type="ECO:0000256" key="2">
    <source>
        <dbReference type="ARBA" id="ARBA00022490"/>
    </source>
</evidence>
<dbReference type="PRINTS" id="PR00127">
    <property type="entry name" value="CLPPROTEASEP"/>
</dbReference>
<dbReference type="PANTHER" id="PTHR10381">
    <property type="entry name" value="ATP-DEPENDENT CLP PROTEASE PROTEOLYTIC SUBUNIT"/>
    <property type="match status" value="1"/>
</dbReference>
<dbReference type="Pfam" id="PF00574">
    <property type="entry name" value="CLP_protease"/>
    <property type="match status" value="1"/>
</dbReference>
<evidence type="ECO:0000256" key="6">
    <source>
        <dbReference type="RuleBase" id="RU003567"/>
    </source>
</evidence>
<comment type="caution">
    <text evidence="7">The sequence shown here is derived from an EMBL/GenBank/DDBJ whole genome shotgun (WGS) entry which is preliminary data.</text>
</comment>
<dbReference type="GO" id="GO:0004176">
    <property type="term" value="F:ATP-dependent peptidase activity"/>
    <property type="evidence" value="ECO:0007669"/>
    <property type="project" value="InterPro"/>
</dbReference>
<dbReference type="Proteomes" id="UP000287872">
    <property type="component" value="Unassembled WGS sequence"/>
</dbReference>
<dbReference type="InterPro" id="IPR001907">
    <property type="entry name" value="ClpP"/>
</dbReference>
<dbReference type="GO" id="GO:0009368">
    <property type="term" value="C:endopeptidase Clp complex"/>
    <property type="evidence" value="ECO:0007669"/>
    <property type="project" value="TreeGrafter"/>
</dbReference>
<dbReference type="GO" id="GO:0004252">
    <property type="term" value="F:serine-type endopeptidase activity"/>
    <property type="evidence" value="ECO:0007669"/>
    <property type="project" value="InterPro"/>
</dbReference>
<protein>
    <recommendedName>
        <fullName evidence="6">ATP-dependent Clp protease proteolytic subunit</fullName>
    </recommendedName>
</protein>
<evidence type="ECO:0000256" key="3">
    <source>
        <dbReference type="ARBA" id="ARBA00022670"/>
    </source>
</evidence>
<dbReference type="PANTHER" id="PTHR10381:SF70">
    <property type="entry name" value="ATP-DEPENDENT CLP PROTEASE PROTEOLYTIC SUBUNIT"/>
    <property type="match status" value="1"/>
</dbReference>
<organism evidence="7 8">
    <name type="scientific">Clostridium tagluense</name>
    <dbReference type="NCBI Taxonomy" id="360422"/>
    <lineage>
        <taxon>Bacteria</taxon>
        <taxon>Bacillati</taxon>
        <taxon>Bacillota</taxon>
        <taxon>Clostridia</taxon>
        <taxon>Eubacteriales</taxon>
        <taxon>Clostridiaceae</taxon>
        <taxon>Clostridium</taxon>
    </lineage>
</organism>
<accession>A0A401UUF1</accession>
<keyword evidence="8" id="KW-1185">Reference proteome</keyword>
<sequence length="260" mass="29364">MAKKIFEFKQSVNDPTILDMYLYGNVEAGGYDWWNDEEIVSETSADYFKEELAKYPDAKQINVFVNSFGGSVFEAMSIRNQLKRHTALVVGVVDGFAASAASFILTACDTVKMYSNTTQMLHNMWNVAVGNSKQLRKAADDMDVMMAGNRQAYLEKAKGKLTEEKLMEILDNETWLTAAQCLEIGLCDEVIAEEVNLKTAEELVQKMNVAMQQRINYNQKLSAQLKELVVIPKAEPKVPVQKTNMEKLMESYKNKNLEGK</sequence>
<keyword evidence="5" id="KW-0720">Serine protease</keyword>
<dbReference type="SUPFAM" id="SSF52096">
    <property type="entry name" value="ClpP/crotonase"/>
    <property type="match status" value="1"/>
</dbReference>
<dbReference type="OrthoDB" id="9806592at2"/>
<dbReference type="AlphaFoldDB" id="A0A401UUF1"/>
<keyword evidence="2" id="KW-0963">Cytoplasm</keyword>
<evidence type="ECO:0000256" key="4">
    <source>
        <dbReference type="ARBA" id="ARBA00022801"/>
    </source>
</evidence>
<evidence type="ECO:0000313" key="7">
    <source>
        <dbReference type="EMBL" id="GCD13199.1"/>
    </source>
</evidence>